<organism evidence="2 3">
    <name type="scientific">Candidatus Bacteroides avicola</name>
    <dbReference type="NCBI Taxonomy" id="2838468"/>
    <lineage>
        <taxon>Bacteria</taxon>
        <taxon>Pseudomonadati</taxon>
        <taxon>Bacteroidota</taxon>
        <taxon>Bacteroidia</taxon>
        <taxon>Bacteroidales</taxon>
        <taxon>Bacteroidaceae</taxon>
        <taxon>Bacteroides</taxon>
    </lineage>
</organism>
<evidence type="ECO:0000256" key="1">
    <source>
        <dbReference type="SAM" id="SignalP"/>
    </source>
</evidence>
<dbReference type="PROSITE" id="PS51257">
    <property type="entry name" value="PROKAR_LIPOPROTEIN"/>
    <property type="match status" value="1"/>
</dbReference>
<dbReference type="SUPFAM" id="SSF101908">
    <property type="entry name" value="Putative isomerase YbhE"/>
    <property type="match status" value="1"/>
</dbReference>
<proteinExistence type="predicted"/>
<protein>
    <recommendedName>
        <fullName evidence="4">TolB-like 6-blade propeller-like</fullName>
    </recommendedName>
</protein>
<comment type="caution">
    <text evidence="2">The sequence shown here is derived from an EMBL/GenBank/DDBJ whole genome shotgun (WGS) entry which is preliminary data.</text>
</comment>
<evidence type="ECO:0008006" key="4">
    <source>
        <dbReference type="Google" id="ProtNLM"/>
    </source>
</evidence>
<dbReference type="Proteomes" id="UP000823862">
    <property type="component" value="Unassembled WGS sequence"/>
</dbReference>
<reference evidence="2" key="1">
    <citation type="journal article" date="2021" name="PeerJ">
        <title>Extensive microbial diversity within the chicken gut microbiome revealed by metagenomics and culture.</title>
        <authorList>
            <person name="Gilroy R."/>
            <person name="Ravi A."/>
            <person name="Getino M."/>
            <person name="Pursley I."/>
            <person name="Horton D.L."/>
            <person name="Alikhan N.F."/>
            <person name="Baker D."/>
            <person name="Gharbi K."/>
            <person name="Hall N."/>
            <person name="Watson M."/>
            <person name="Adriaenssens E.M."/>
            <person name="Foster-Nyarko E."/>
            <person name="Jarju S."/>
            <person name="Secka A."/>
            <person name="Antonio M."/>
            <person name="Oren A."/>
            <person name="Chaudhuri R.R."/>
            <person name="La Ragione R."/>
            <person name="Hildebrand F."/>
            <person name="Pallen M.J."/>
        </authorList>
    </citation>
    <scope>NUCLEOTIDE SEQUENCE</scope>
    <source>
        <strain evidence="2">ChiHjej12B11-9795</strain>
    </source>
</reference>
<reference evidence="2" key="2">
    <citation type="submission" date="2021-04" db="EMBL/GenBank/DDBJ databases">
        <authorList>
            <person name="Gilroy R."/>
        </authorList>
    </citation>
    <scope>NUCLEOTIDE SEQUENCE</scope>
    <source>
        <strain evidence="2">ChiHjej12B11-9795</strain>
    </source>
</reference>
<evidence type="ECO:0000313" key="3">
    <source>
        <dbReference type="Proteomes" id="UP000823862"/>
    </source>
</evidence>
<feature type="signal peptide" evidence="1">
    <location>
        <begin position="1"/>
        <end position="24"/>
    </location>
</feature>
<keyword evidence="1" id="KW-0732">Signal</keyword>
<evidence type="ECO:0000313" key="2">
    <source>
        <dbReference type="EMBL" id="HJA86060.1"/>
    </source>
</evidence>
<dbReference type="EMBL" id="DWZI01000040">
    <property type="protein sequence ID" value="HJA86060.1"/>
    <property type="molecule type" value="Genomic_DNA"/>
</dbReference>
<dbReference type="AlphaFoldDB" id="A0A9D2KWQ1"/>
<gene>
    <name evidence="2" type="ORF">H9950_07720</name>
</gene>
<sequence>MHKIFFSLLLLAWLLMACSGKKNAPTNPEAASTPSDTTALAQTVADSPAPLPPLETGEFTLDDEKVFGKDIELTGTNIVEPDTFIFKPTGPRMVLNDNLLILSSWNGPFYVFTQPGFKYVKTIGRMGNGPDEFNSPVVFPSDDPQYVCYLTDQYLGKVYGVDKDLNMHFLKRLFDDGGVSTYLDRETTCPSGRDTVTYQLKSTLYRASLSDSTPGHKIHSLQMKSLGNMPFIGALGTNAERNRMVFAYKYAKIVKFMDLEAKQVRILNFQKSGFDEGTMHKVDGLDANMTHYMQVLPTRDYVFLTYSGQVPYDVGKDKNYFMWVEQYDWNGNPIRRFKIKDFSINAIVSRDASRLILTAYYHDDPFVVYDLPE</sequence>
<dbReference type="Pfam" id="PF17170">
    <property type="entry name" value="DUF5128"/>
    <property type="match status" value="1"/>
</dbReference>
<feature type="chain" id="PRO_5038669808" description="TolB-like 6-blade propeller-like" evidence="1">
    <location>
        <begin position="25"/>
        <end position="373"/>
    </location>
</feature>
<name>A0A9D2KWQ1_9BACE</name>
<accession>A0A9D2KWQ1</accession>